<feature type="transmembrane region" description="Helical" evidence="6">
    <location>
        <begin position="59"/>
        <end position="78"/>
    </location>
</feature>
<accession>A0A2D2D1E4</accession>
<evidence type="ECO:0000259" key="7">
    <source>
        <dbReference type="Pfam" id="PF01292"/>
    </source>
</evidence>
<evidence type="ECO:0000313" key="9">
    <source>
        <dbReference type="Proteomes" id="UP000230709"/>
    </source>
</evidence>
<keyword evidence="9" id="KW-1185">Reference proteome</keyword>
<dbReference type="GO" id="GO:0009055">
    <property type="term" value="F:electron transfer activity"/>
    <property type="evidence" value="ECO:0007669"/>
    <property type="project" value="InterPro"/>
</dbReference>
<dbReference type="InterPro" id="IPR051542">
    <property type="entry name" value="Hydrogenase_cytochrome"/>
</dbReference>
<reference evidence="9" key="1">
    <citation type="submission" date="2017-10" db="EMBL/GenBank/DDBJ databases">
        <title>Completed PacBio SMRT sequence of Methylosinus trichosporium OB3b reveals presence of a third large plasmid.</title>
        <authorList>
            <person name="Charles T.C."/>
            <person name="Lynch M.D.J."/>
            <person name="Heil J.R."/>
            <person name="Cheng J."/>
        </authorList>
    </citation>
    <scope>NUCLEOTIDE SEQUENCE [LARGE SCALE GENOMIC DNA]</scope>
    <source>
        <strain evidence="9">OB3b</strain>
    </source>
</reference>
<keyword evidence="5 6" id="KW-0472">Membrane</keyword>
<proteinExistence type="predicted"/>
<dbReference type="EMBL" id="CP023737">
    <property type="protein sequence ID" value="ATQ68825.1"/>
    <property type="molecule type" value="Genomic_DNA"/>
</dbReference>
<evidence type="ECO:0000256" key="5">
    <source>
        <dbReference type="ARBA" id="ARBA00023136"/>
    </source>
</evidence>
<comment type="subcellular location">
    <subcellularLocation>
        <location evidence="1">Cell membrane</location>
        <topology evidence="1">Multi-pass membrane protein</topology>
    </subcellularLocation>
</comment>
<evidence type="ECO:0000256" key="4">
    <source>
        <dbReference type="ARBA" id="ARBA00022989"/>
    </source>
</evidence>
<name>A0A2D2D1E4_METT3</name>
<feature type="transmembrane region" description="Helical" evidence="6">
    <location>
        <begin position="219"/>
        <end position="237"/>
    </location>
</feature>
<dbReference type="PANTHER" id="PTHR30485:SF2">
    <property type="entry name" value="BLL0597 PROTEIN"/>
    <property type="match status" value="1"/>
</dbReference>
<dbReference type="KEGG" id="mtw:CQW49_13735"/>
<keyword evidence="4 6" id="KW-1133">Transmembrane helix</keyword>
<dbReference type="RefSeq" id="WP_004448515.1">
    <property type="nucleotide sequence ID" value="NZ_ADVE02000001.1"/>
</dbReference>
<dbReference type="PANTHER" id="PTHR30485">
    <property type="entry name" value="NI/FE-HYDROGENASE 1 B-TYPE CYTOCHROME SUBUNIT"/>
    <property type="match status" value="1"/>
</dbReference>
<evidence type="ECO:0000256" key="1">
    <source>
        <dbReference type="ARBA" id="ARBA00004651"/>
    </source>
</evidence>
<dbReference type="InterPro" id="IPR011577">
    <property type="entry name" value="Cyt_b561_bac/Ni-Hgenase"/>
</dbReference>
<evidence type="ECO:0000256" key="2">
    <source>
        <dbReference type="ARBA" id="ARBA00022475"/>
    </source>
</evidence>
<evidence type="ECO:0000256" key="6">
    <source>
        <dbReference type="SAM" id="Phobius"/>
    </source>
</evidence>
<keyword evidence="3 6" id="KW-0812">Transmembrane</keyword>
<dbReference type="STRING" id="595536.GCA_000178815_02420"/>
<dbReference type="Gene3D" id="1.20.950.20">
    <property type="entry name" value="Transmembrane di-heme cytochromes, Chain C"/>
    <property type="match status" value="1"/>
</dbReference>
<dbReference type="GO" id="GO:0022904">
    <property type="term" value="P:respiratory electron transport chain"/>
    <property type="evidence" value="ECO:0007669"/>
    <property type="project" value="InterPro"/>
</dbReference>
<feature type="transmembrane region" description="Helical" evidence="6">
    <location>
        <begin position="166"/>
        <end position="186"/>
    </location>
</feature>
<protein>
    <submittedName>
        <fullName evidence="8">Cytochrome B</fullName>
    </submittedName>
</protein>
<dbReference type="Pfam" id="PF01292">
    <property type="entry name" value="Ni_hydr_CYTB"/>
    <property type="match status" value="1"/>
</dbReference>
<organism evidence="8 9">
    <name type="scientific">Methylosinus trichosporium (strain ATCC 35070 / NCIMB 11131 / UNIQEM 75 / OB3b)</name>
    <dbReference type="NCBI Taxonomy" id="595536"/>
    <lineage>
        <taxon>Bacteria</taxon>
        <taxon>Pseudomonadati</taxon>
        <taxon>Pseudomonadota</taxon>
        <taxon>Alphaproteobacteria</taxon>
        <taxon>Hyphomicrobiales</taxon>
        <taxon>Methylocystaceae</taxon>
        <taxon>Methylosinus</taxon>
    </lineage>
</organism>
<dbReference type="InterPro" id="IPR016174">
    <property type="entry name" value="Di-haem_cyt_TM"/>
</dbReference>
<gene>
    <name evidence="8" type="ORF">CQW49_13735</name>
</gene>
<dbReference type="SUPFAM" id="SSF81342">
    <property type="entry name" value="Transmembrane di-heme cytochromes"/>
    <property type="match status" value="1"/>
</dbReference>
<feature type="domain" description="Cytochrome b561 bacterial/Ni-hydrogenase" evidence="7">
    <location>
        <begin position="23"/>
        <end position="198"/>
    </location>
</feature>
<sequence>MTIVEKQRESRSPPQNAKAERLVWDLPLRLVHWSLVVSFVGAFVTNRLGVAWFDWHVRFGYAVLGLVAFRVMWGFVGAKHARFASFLRSPAKTLSYARRLARGDAPSYVGHNPLGALMVVALLIGLGAQAGVGLFANDEIFNSGPLAGAVAKETSLALTSWHRRGFYALAIAAAIHVVAVLAHVFVKRENLVRAMITGRKPQELVRADDEISSSRLRRAMALMLLVAAMFLAVGSFVTTTDASLDAF</sequence>
<dbReference type="Proteomes" id="UP000230709">
    <property type="component" value="Chromosome"/>
</dbReference>
<keyword evidence="2" id="KW-1003">Cell membrane</keyword>
<dbReference type="GO" id="GO:0005886">
    <property type="term" value="C:plasma membrane"/>
    <property type="evidence" value="ECO:0007669"/>
    <property type="project" value="UniProtKB-SubCell"/>
</dbReference>
<dbReference type="GO" id="GO:0020037">
    <property type="term" value="F:heme binding"/>
    <property type="evidence" value="ECO:0007669"/>
    <property type="project" value="TreeGrafter"/>
</dbReference>
<feature type="transmembrane region" description="Helical" evidence="6">
    <location>
        <begin position="30"/>
        <end position="53"/>
    </location>
</feature>
<evidence type="ECO:0000313" key="8">
    <source>
        <dbReference type="EMBL" id="ATQ68825.1"/>
    </source>
</evidence>
<feature type="transmembrane region" description="Helical" evidence="6">
    <location>
        <begin position="114"/>
        <end position="136"/>
    </location>
</feature>
<evidence type="ECO:0000256" key="3">
    <source>
        <dbReference type="ARBA" id="ARBA00022692"/>
    </source>
</evidence>
<dbReference type="AlphaFoldDB" id="A0A2D2D1E4"/>